<organism evidence="9 10">
    <name type="scientific">Vitis vinifera</name>
    <name type="common">Grape</name>
    <dbReference type="NCBI Taxonomy" id="29760"/>
    <lineage>
        <taxon>Eukaryota</taxon>
        <taxon>Viridiplantae</taxon>
        <taxon>Streptophyta</taxon>
        <taxon>Embryophyta</taxon>
        <taxon>Tracheophyta</taxon>
        <taxon>Spermatophyta</taxon>
        <taxon>Magnoliopsida</taxon>
        <taxon>eudicotyledons</taxon>
        <taxon>Gunneridae</taxon>
        <taxon>Pentapetalae</taxon>
        <taxon>rosids</taxon>
        <taxon>Vitales</taxon>
        <taxon>Vitaceae</taxon>
        <taxon>Viteae</taxon>
        <taxon>Vitis</taxon>
    </lineage>
</organism>
<evidence type="ECO:0000256" key="4">
    <source>
        <dbReference type="ARBA" id="ARBA00023163"/>
    </source>
</evidence>
<feature type="compositionally biased region" description="Low complexity" evidence="7">
    <location>
        <begin position="101"/>
        <end position="115"/>
    </location>
</feature>
<comment type="subcellular location">
    <subcellularLocation>
        <location evidence="1">Nucleus</location>
    </subcellularLocation>
</comment>
<dbReference type="PROSITE" id="PS51032">
    <property type="entry name" value="AP2_ERF"/>
    <property type="match status" value="1"/>
</dbReference>
<dbReference type="Gene3D" id="3.30.730.10">
    <property type="entry name" value="AP2/ERF domain"/>
    <property type="match status" value="1"/>
</dbReference>
<dbReference type="Pfam" id="PF00847">
    <property type="entry name" value="AP2"/>
    <property type="match status" value="1"/>
</dbReference>
<evidence type="ECO:0000259" key="8">
    <source>
        <dbReference type="PROSITE" id="PS51032"/>
    </source>
</evidence>
<name>A0A438KDZ5_VITVI</name>
<evidence type="ECO:0000256" key="6">
    <source>
        <dbReference type="ARBA" id="ARBA00024343"/>
    </source>
</evidence>
<dbReference type="FunFam" id="3.30.730.10:FF:000001">
    <property type="entry name" value="Ethylene-responsive transcription factor 2"/>
    <property type="match status" value="1"/>
</dbReference>
<keyword evidence="2" id="KW-0805">Transcription regulation</keyword>
<dbReference type="InterPro" id="IPR016177">
    <property type="entry name" value="DNA-bd_dom_sf"/>
</dbReference>
<keyword evidence="4" id="KW-0804">Transcription</keyword>
<comment type="caution">
    <text evidence="9">The sequence shown here is derived from an EMBL/GenBank/DDBJ whole genome shotgun (WGS) entry which is preliminary data.</text>
</comment>
<dbReference type="GO" id="GO:0009873">
    <property type="term" value="P:ethylene-activated signaling pathway"/>
    <property type="evidence" value="ECO:0007669"/>
    <property type="project" value="InterPro"/>
</dbReference>
<reference evidence="9 10" key="1">
    <citation type="journal article" date="2018" name="PLoS Genet.">
        <title>Population sequencing reveals clonal diversity and ancestral inbreeding in the grapevine cultivar Chardonnay.</title>
        <authorList>
            <person name="Roach M.J."/>
            <person name="Johnson D.L."/>
            <person name="Bohlmann J."/>
            <person name="van Vuuren H.J."/>
            <person name="Jones S.J."/>
            <person name="Pretorius I.S."/>
            <person name="Schmidt S.A."/>
            <person name="Borneman A.R."/>
        </authorList>
    </citation>
    <scope>NUCLEOTIDE SEQUENCE [LARGE SCALE GENOMIC DNA]</scope>
    <source>
        <strain evidence="10">cv. Chardonnay</strain>
        <tissue evidence="9">Leaf</tissue>
    </source>
</reference>
<dbReference type="InterPro" id="IPR036955">
    <property type="entry name" value="AP2/ERF_dom_sf"/>
</dbReference>
<evidence type="ECO:0000313" key="10">
    <source>
        <dbReference type="Proteomes" id="UP000288805"/>
    </source>
</evidence>
<evidence type="ECO:0000256" key="5">
    <source>
        <dbReference type="ARBA" id="ARBA00023242"/>
    </source>
</evidence>
<dbReference type="GO" id="GO:0003677">
    <property type="term" value="F:DNA binding"/>
    <property type="evidence" value="ECO:0007669"/>
    <property type="project" value="UniProtKB-KW"/>
</dbReference>
<protein>
    <submittedName>
        <fullName evidence="9">Ethylene-responsive transcription factor ERF098</fullName>
    </submittedName>
</protein>
<proteinExistence type="inferred from homology"/>
<dbReference type="PANTHER" id="PTHR31190">
    <property type="entry name" value="DNA-BINDING DOMAIN"/>
    <property type="match status" value="1"/>
</dbReference>
<dbReference type="PANTHER" id="PTHR31190:SF451">
    <property type="entry name" value="AP2_ERF DOMAIN-CONTAINING PROTEIN"/>
    <property type="match status" value="1"/>
</dbReference>
<dbReference type="GO" id="GO:0005634">
    <property type="term" value="C:nucleus"/>
    <property type="evidence" value="ECO:0007669"/>
    <property type="project" value="UniProtKB-SubCell"/>
</dbReference>
<evidence type="ECO:0000313" key="9">
    <source>
        <dbReference type="EMBL" id="RVX19436.1"/>
    </source>
</evidence>
<dbReference type="PRINTS" id="PR00367">
    <property type="entry name" value="ETHRSPELEMNT"/>
</dbReference>
<dbReference type="EMBL" id="QGNW01000009">
    <property type="protein sequence ID" value="RVX19436.1"/>
    <property type="molecule type" value="Genomic_DNA"/>
</dbReference>
<accession>A0A438KDZ5</accession>
<feature type="domain" description="AP2/ERF" evidence="8">
    <location>
        <begin position="17"/>
        <end position="75"/>
    </location>
</feature>
<evidence type="ECO:0000256" key="7">
    <source>
        <dbReference type="SAM" id="MobiDB-lite"/>
    </source>
</evidence>
<keyword evidence="5" id="KW-0539">Nucleus</keyword>
<dbReference type="InterPro" id="IPR044808">
    <property type="entry name" value="ERF_plant"/>
</dbReference>
<sequence length="156" mass="17932">MEPDSKEKSNEEKGEVRYRGVRRRPWGKFAAEIRDPARQGARMWLGTFATAEEAARAYDRAAYEMRGPLAILNFPEEYENVACPSHSSSVRFPEERQIVVSPPCSSSSSPSSSSSMFENAERTRDVHEKQVFEFEYLDDKLLEDLLECEEKKTKNE</sequence>
<dbReference type="InterPro" id="IPR001471">
    <property type="entry name" value="AP2/ERF_dom"/>
</dbReference>
<evidence type="ECO:0000256" key="3">
    <source>
        <dbReference type="ARBA" id="ARBA00023125"/>
    </source>
</evidence>
<dbReference type="SMART" id="SM00380">
    <property type="entry name" value="AP2"/>
    <property type="match status" value="1"/>
</dbReference>
<gene>
    <name evidence="9" type="primary">ERF098_6</name>
    <name evidence="9" type="ORF">CK203_008847</name>
</gene>
<dbReference type="SUPFAM" id="SSF54171">
    <property type="entry name" value="DNA-binding domain"/>
    <property type="match status" value="1"/>
</dbReference>
<dbReference type="GO" id="GO:0003700">
    <property type="term" value="F:DNA-binding transcription factor activity"/>
    <property type="evidence" value="ECO:0007669"/>
    <property type="project" value="InterPro"/>
</dbReference>
<feature type="region of interest" description="Disordered" evidence="7">
    <location>
        <begin position="100"/>
        <end position="124"/>
    </location>
</feature>
<dbReference type="Proteomes" id="UP000288805">
    <property type="component" value="Unassembled WGS sequence"/>
</dbReference>
<evidence type="ECO:0000256" key="2">
    <source>
        <dbReference type="ARBA" id="ARBA00023015"/>
    </source>
</evidence>
<dbReference type="CDD" id="cd00018">
    <property type="entry name" value="AP2"/>
    <property type="match status" value="1"/>
</dbReference>
<dbReference type="AlphaFoldDB" id="A0A438KDZ5"/>
<evidence type="ECO:0000256" key="1">
    <source>
        <dbReference type="ARBA" id="ARBA00004123"/>
    </source>
</evidence>
<keyword evidence="3" id="KW-0238">DNA-binding</keyword>
<comment type="similarity">
    <text evidence="6">Belongs to the AP2/ERF transcription factor family. ERF subfamily.</text>
</comment>